<protein>
    <submittedName>
        <fullName evidence="1">Uncharacterized protein</fullName>
    </submittedName>
</protein>
<organism evidence="1 2">
    <name type="scientific">Phaseolus angularis</name>
    <name type="common">Azuki bean</name>
    <name type="synonym">Vigna angularis</name>
    <dbReference type="NCBI Taxonomy" id="3914"/>
    <lineage>
        <taxon>Eukaryota</taxon>
        <taxon>Viridiplantae</taxon>
        <taxon>Streptophyta</taxon>
        <taxon>Embryophyta</taxon>
        <taxon>Tracheophyta</taxon>
        <taxon>Spermatophyta</taxon>
        <taxon>Magnoliopsida</taxon>
        <taxon>eudicotyledons</taxon>
        <taxon>Gunneridae</taxon>
        <taxon>Pentapetalae</taxon>
        <taxon>rosids</taxon>
        <taxon>fabids</taxon>
        <taxon>Fabales</taxon>
        <taxon>Fabaceae</taxon>
        <taxon>Papilionoideae</taxon>
        <taxon>50 kb inversion clade</taxon>
        <taxon>NPAAA clade</taxon>
        <taxon>indigoferoid/millettioid clade</taxon>
        <taxon>Phaseoleae</taxon>
        <taxon>Vigna</taxon>
    </lineage>
</organism>
<dbReference type="Proteomes" id="UP000053144">
    <property type="component" value="Chromosome 9"/>
</dbReference>
<dbReference type="AlphaFoldDB" id="A0A0L9VBG7"/>
<accession>A0A0L9VBG7</accession>
<gene>
    <name evidence="1" type="ORF">LR48_Vigan09g093100</name>
</gene>
<reference evidence="2" key="1">
    <citation type="journal article" date="2015" name="Proc. Natl. Acad. Sci. U.S.A.">
        <title>Genome sequencing of adzuki bean (Vigna angularis) provides insight into high starch and low fat accumulation and domestication.</title>
        <authorList>
            <person name="Yang K."/>
            <person name="Tian Z."/>
            <person name="Chen C."/>
            <person name="Luo L."/>
            <person name="Zhao B."/>
            <person name="Wang Z."/>
            <person name="Yu L."/>
            <person name="Li Y."/>
            <person name="Sun Y."/>
            <person name="Li W."/>
            <person name="Chen Y."/>
            <person name="Li Y."/>
            <person name="Zhang Y."/>
            <person name="Ai D."/>
            <person name="Zhao J."/>
            <person name="Shang C."/>
            <person name="Ma Y."/>
            <person name="Wu B."/>
            <person name="Wang M."/>
            <person name="Gao L."/>
            <person name="Sun D."/>
            <person name="Zhang P."/>
            <person name="Guo F."/>
            <person name="Wang W."/>
            <person name="Li Y."/>
            <person name="Wang J."/>
            <person name="Varshney R.K."/>
            <person name="Wang J."/>
            <person name="Ling H.Q."/>
            <person name="Wan P."/>
        </authorList>
    </citation>
    <scope>NUCLEOTIDE SEQUENCE</scope>
    <source>
        <strain evidence="2">cv. Jingnong 6</strain>
    </source>
</reference>
<dbReference type="EMBL" id="CM003379">
    <property type="protein sequence ID" value="KOM52272.1"/>
    <property type="molecule type" value="Genomic_DNA"/>
</dbReference>
<evidence type="ECO:0000313" key="2">
    <source>
        <dbReference type="Proteomes" id="UP000053144"/>
    </source>
</evidence>
<evidence type="ECO:0000313" key="1">
    <source>
        <dbReference type="EMBL" id="KOM52272.1"/>
    </source>
</evidence>
<sequence length="130" mass="14545">MMLGIILSARTLFPQNSVRPINSTILGIFELNCKLCRSSFDSNERLLVSLTAFVLGFLGLERSEVLVLVVIWTDRTNLGWQLMRVPVTSSPGCTNTEATQIPYSPDKEDEGLEEALNEENLIEVEVKTEQ</sequence>
<dbReference type="Gramene" id="KOM52272">
    <property type="protein sequence ID" value="KOM52272"/>
    <property type="gene ID" value="LR48_Vigan09g093100"/>
</dbReference>
<proteinExistence type="predicted"/>
<name>A0A0L9VBG7_PHAAN</name>